<sequence>MSPAPDERERIRAAMDRILSGKPEHSNGALTIVALAAEAQVPRNALTQRHTDLKNDFYEQVRARGQTPDSEQRLRQQVRRLKELRAADAEEIAQLKADVEALVGALHQSTTENRLLRQKLSEGAAVIRVLPQPGNGHTTHPGPPAPT</sequence>
<evidence type="ECO:0000256" key="1">
    <source>
        <dbReference type="SAM" id="Coils"/>
    </source>
</evidence>
<accession>A0ABW1GXK2</accession>
<gene>
    <name evidence="2" type="ORF">ACFP1B_33085</name>
</gene>
<dbReference type="EMBL" id="JBHSPU010000038">
    <property type="protein sequence ID" value="MFC5918231.1"/>
    <property type="molecule type" value="Genomic_DNA"/>
</dbReference>
<comment type="caution">
    <text evidence="2">The sequence shown here is derived from an EMBL/GenBank/DDBJ whole genome shotgun (WGS) entry which is preliminary data.</text>
</comment>
<keyword evidence="1" id="KW-0175">Coiled coil</keyword>
<dbReference type="Proteomes" id="UP001596200">
    <property type="component" value="Unassembled WGS sequence"/>
</dbReference>
<dbReference type="RefSeq" id="WP_344516586.1">
    <property type="nucleotide sequence ID" value="NZ_BAAATU010000040.1"/>
</dbReference>
<feature type="coiled-coil region" evidence="1">
    <location>
        <begin position="71"/>
        <end position="98"/>
    </location>
</feature>
<evidence type="ECO:0000313" key="2">
    <source>
        <dbReference type="EMBL" id="MFC5918231.1"/>
    </source>
</evidence>
<evidence type="ECO:0000313" key="3">
    <source>
        <dbReference type="Proteomes" id="UP001596200"/>
    </source>
</evidence>
<keyword evidence="3" id="KW-1185">Reference proteome</keyword>
<reference evidence="3" key="1">
    <citation type="journal article" date="2019" name="Int. J. Syst. Evol. Microbiol.">
        <title>The Global Catalogue of Microorganisms (GCM) 10K type strain sequencing project: providing services to taxonomists for standard genome sequencing and annotation.</title>
        <authorList>
            <consortium name="The Broad Institute Genomics Platform"/>
            <consortium name="The Broad Institute Genome Sequencing Center for Infectious Disease"/>
            <person name="Wu L."/>
            <person name="Ma J."/>
        </authorList>
    </citation>
    <scope>NUCLEOTIDE SEQUENCE [LARGE SCALE GENOMIC DNA]</scope>
    <source>
        <strain evidence="3">JCM 4147</strain>
    </source>
</reference>
<protein>
    <submittedName>
        <fullName evidence="2">Uncharacterized protein</fullName>
    </submittedName>
</protein>
<proteinExistence type="predicted"/>
<name>A0ABW1GXK2_9ACTN</name>
<organism evidence="2 3">
    <name type="scientific">Streptomyces pulveraceus</name>
    <dbReference type="NCBI Taxonomy" id="68258"/>
    <lineage>
        <taxon>Bacteria</taxon>
        <taxon>Bacillati</taxon>
        <taxon>Actinomycetota</taxon>
        <taxon>Actinomycetes</taxon>
        <taxon>Kitasatosporales</taxon>
        <taxon>Streptomycetaceae</taxon>
        <taxon>Streptomyces</taxon>
    </lineage>
</organism>